<accession>A0ABT9P2H1</accession>
<protein>
    <recommendedName>
        <fullName evidence="2">Bulb-type lectin domain-containing protein</fullName>
    </recommendedName>
</protein>
<dbReference type="InterPro" id="IPR053832">
    <property type="entry name" value="DUF6924"/>
</dbReference>
<dbReference type="EMBL" id="JAUSQZ010000001">
    <property type="protein sequence ID" value="MDP9826879.1"/>
    <property type="molecule type" value="Genomic_DNA"/>
</dbReference>
<dbReference type="InterPro" id="IPR001480">
    <property type="entry name" value="Bulb-type_lectin_dom"/>
</dbReference>
<dbReference type="Pfam" id="PF21962">
    <property type="entry name" value="DUF6924"/>
    <property type="match status" value="1"/>
</dbReference>
<dbReference type="Proteomes" id="UP001235712">
    <property type="component" value="Unassembled WGS sequence"/>
</dbReference>
<reference evidence="3 4" key="1">
    <citation type="submission" date="2023-07" db="EMBL/GenBank/DDBJ databases">
        <title>Sequencing the genomes of 1000 actinobacteria strains.</title>
        <authorList>
            <person name="Klenk H.-P."/>
        </authorList>
    </citation>
    <scope>NUCLEOTIDE SEQUENCE [LARGE SCALE GENOMIC DNA]</scope>
    <source>
        <strain evidence="3 4">DSM 44388</strain>
    </source>
</reference>
<evidence type="ECO:0000313" key="3">
    <source>
        <dbReference type="EMBL" id="MDP9826879.1"/>
    </source>
</evidence>
<organism evidence="3 4">
    <name type="scientific">Kineosporia succinea</name>
    <dbReference type="NCBI Taxonomy" id="84632"/>
    <lineage>
        <taxon>Bacteria</taxon>
        <taxon>Bacillati</taxon>
        <taxon>Actinomycetota</taxon>
        <taxon>Actinomycetes</taxon>
        <taxon>Kineosporiales</taxon>
        <taxon>Kineosporiaceae</taxon>
        <taxon>Kineosporia</taxon>
    </lineage>
</organism>
<dbReference type="SMART" id="SM00108">
    <property type="entry name" value="B_lectin"/>
    <property type="match status" value="1"/>
</dbReference>
<feature type="domain" description="Bulb-type lectin" evidence="2">
    <location>
        <begin position="6"/>
        <end position="116"/>
    </location>
</feature>
<name>A0ABT9P2H1_9ACTN</name>
<feature type="compositionally biased region" description="Basic and acidic residues" evidence="1">
    <location>
        <begin position="257"/>
        <end position="273"/>
    </location>
</feature>
<keyword evidence="4" id="KW-1185">Reference proteome</keyword>
<proteinExistence type="predicted"/>
<dbReference type="SUPFAM" id="SSF51110">
    <property type="entry name" value="alpha-D-mannose-specific plant lectins"/>
    <property type="match status" value="2"/>
</dbReference>
<dbReference type="RefSeq" id="WP_307242179.1">
    <property type="nucleotide sequence ID" value="NZ_JAUSQZ010000001.1"/>
</dbReference>
<dbReference type="Gene3D" id="2.90.10.30">
    <property type="match status" value="1"/>
</dbReference>
<evidence type="ECO:0000256" key="1">
    <source>
        <dbReference type="SAM" id="MobiDB-lite"/>
    </source>
</evidence>
<evidence type="ECO:0000259" key="2">
    <source>
        <dbReference type="PROSITE" id="PS50927"/>
    </source>
</evidence>
<sequence>MDDNDAHVVGPGEFLSGQSVFSRSGEYRLAHHDDGDVAVHRVADDVPVWRTGTVAPGGHSRFGLTDDGDLVVVDGSGNTLWSSGTGGRSMVEAVLRDAGWLGLRDEGGFFVWRTPVTPMPISWEGWERRGDGQTLRRGETLRYGSLTSPAGAFVFTVDDTGQAILRDADGEVVWSTLWTTPGCGLSLDDDGALTWRAADGSLRWGWLGRGDDPGVPLHGDEFRVTDAGVLVLQNVSGEVVWSSTAPVPVSVPAPDPEPPRFVRSDREPDERLRTSSTPLVRTDFSDLAGWVELLRRLAETPGPAGAAGVEAIDDPAFDGLAPEHLMSMLPDDEHAVVFVADAATFARPEQSELSVLVVSLSDDGDEDYSEDGLFFRAIPEAVSTIDLNLSLANCDWDDLAQQAEPDGVVRTSYE</sequence>
<dbReference type="InterPro" id="IPR036426">
    <property type="entry name" value="Bulb-type_lectin_dom_sf"/>
</dbReference>
<dbReference type="PROSITE" id="PS50927">
    <property type="entry name" value="BULB_LECTIN"/>
    <property type="match status" value="1"/>
</dbReference>
<dbReference type="Gene3D" id="2.90.10.10">
    <property type="entry name" value="Bulb-type lectin domain"/>
    <property type="match status" value="1"/>
</dbReference>
<feature type="region of interest" description="Disordered" evidence="1">
    <location>
        <begin position="246"/>
        <end position="275"/>
    </location>
</feature>
<evidence type="ECO:0000313" key="4">
    <source>
        <dbReference type="Proteomes" id="UP001235712"/>
    </source>
</evidence>
<gene>
    <name evidence="3" type="ORF">J2S57_002628</name>
</gene>
<comment type="caution">
    <text evidence="3">The sequence shown here is derived from an EMBL/GenBank/DDBJ whole genome shotgun (WGS) entry which is preliminary data.</text>
</comment>